<evidence type="ECO:0000256" key="2">
    <source>
        <dbReference type="ARBA" id="ARBA00023125"/>
    </source>
</evidence>
<dbReference type="PRINTS" id="PR00455">
    <property type="entry name" value="HTHTETR"/>
</dbReference>
<gene>
    <name evidence="6" type="ORF">ETD96_37870</name>
</gene>
<comment type="caution">
    <text evidence="6">The sequence shown here is derived from an EMBL/GenBank/DDBJ whole genome shotgun (WGS) entry which is preliminary data.</text>
</comment>
<feature type="domain" description="HTH tetR-type" evidence="5">
    <location>
        <begin position="15"/>
        <end position="75"/>
    </location>
</feature>
<evidence type="ECO:0000256" key="1">
    <source>
        <dbReference type="ARBA" id="ARBA00023015"/>
    </source>
</evidence>
<dbReference type="SUPFAM" id="SSF46689">
    <property type="entry name" value="Homeodomain-like"/>
    <property type="match status" value="1"/>
</dbReference>
<dbReference type="InterPro" id="IPR040611">
    <property type="entry name" value="AlkX_C"/>
</dbReference>
<dbReference type="Gene3D" id="1.10.357.10">
    <property type="entry name" value="Tetracycline Repressor, domain 2"/>
    <property type="match status" value="1"/>
</dbReference>
<keyword evidence="3" id="KW-0804">Transcription</keyword>
<dbReference type="Proteomes" id="UP000305238">
    <property type="component" value="Unassembled WGS sequence"/>
</dbReference>
<evidence type="ECO:0000313" key="6">
    <source>
        <dbReference type="EMBL" id="TMR28260.1"/>
    </source>
</evidence>
<feature type="DNA-binding region" description="H-T-H motif" evidence="4">
    <location>
        <begin position="38"/>
        <end position="57"/>
    </location>
</feature>
<dbReference type="PANTHER" id="PTHR30055:SF234">
    <property type="entry name" value="HTH-TYPE TRANSCRIPTIONAL REGULATOR BETI"/>
    <property type="match status" value="1"/>
</dbReference>
<dbReference type="InterPro" id="IPR009057">
    <property type="entry name" value="Homeodomain-like_sf"/>
</dbReference>
<keyword evidence="7" id="KW-1185">Reference proteome</keyword>
<dbReference type="EMBL" id="VCKZ01000443">
    <property type="protein sequence ID" value="TMR28260.1"/>
    <property type="molecule type" value="Genomic_DNA"/>
</dbReference>
<dbReference type="GO" id="GO:0003700">
    <property type="term" value="F:DNA-binding transcription factor activity"/>
    <property type="evidence" value="ECO:0007669"/>
    <property type="project" value="TreeGrafter"/>
</dbReference>
<proteinExistence type="predicted"/>
<dbReference type="PROSITE" id="PS50977">
    <property type="entry name" value="HTH_TETR_2"/>
    <property type="match status" value="1"/>
</dbReference>
<reference evidence="6 7" key="1">
    <citation type="submission" date="2019-05" db="EMBL/GenBank/DDBJ databases">
        <title>Draft genome sequence of Actinomadura geliboluensis A8036.</title>
        <authorList>
            <person name="Saricaoglu S."/>
            <person name="Isik K."/>
        </authorList>
    </citation>
    <scope>NUCLEOTIDE SEQUENCE [LARGE SCALE GENOMIC DNA]</scope>
    <source>
        <strain evidence="6 7">A8036</strain>
    </source>
</reference>
<evidence type="ECO:0000256" key="3">
    <source>
        <dbReference type="ARBA" id="ARBA00023163"/>
    </source>
</evidence>
<name>A0A5S4GPH3_9ACTN</name>
<dbReference type="OrthoDB" id="4371863at2"/>
<evidence type="ECO:0000313" key="7">
    <source>
        <dbReference type="Proteomes" id="UP000305238"/>
    </source>
</evidence>
<dbReference type="PANTHER" id="PTHR30055">
    <property type="entry name" value="HTH-TYPE TRANSCRIPTIONAL REGULATOR RUTR"/>
    <property type="match status" value="1"/>
</dbReference>
<dbReference type="AlphaFoldDB" id="A0A5S4GPH3"/>
<evidence type="ECO:0000259" key="5">
    <source>
        <dbReference type="PROSITE" id="PS50977"/>
    </source>
</evidence>
<dbReference type="InterPro" id="IPR050109">
    <property type="entry name" value="HTH-type_TetR-like_transc_reg"/>
</dbReference>
<sequence length="198" mass="21016">MNTHVPADFQTRVRHQLRSDALDAAFALMTDQGWSAVTMTAVAAAVGVSRQTLYKEFSSKDQIGQALLIREAERFIDGVAAHVAAHDDVASAIEAAVRYTLDQGATNPLLRTILSGDRGGDTLLPLVTTDSQPLIALAGQVLSQHITARAPGLDDEDIAATADALVRLTVSHLLQPLDDTGTTVTRLTRLATRGLGLP</sequence>
<keyword evidence="1" id="KW-0805">Transcription regulation</keyword>
<accession>A0A5S4GPH3</accession>
<protein>
    <submittedName>
        <fullName evidence="6">TetR/AcrR family transcriptional regulator</fullName>
    </submittedName>
</protein>
<dbReference type="GO" id="GO:0000976">
    <property type="term" value="F:transcription cis-regulatory region binding"/>
    <property type="evidence" value="ECO:0007669"/>
    <property type="project" value="TreeGrafter"/>
</dbReference>
<keyword evidence="2 4" id="KW-0238">DNA-binding</keyword>
<dbReference type="RefSeq" id="WP_138641309.1">
    <property type="nucleotide sequence ID" value="NZ_JASWDG010000053.1"/>
</dbReference>
<dbReference type="Pfam" id="PF18556">
    <property type="entry name" value="TetR_C_35"/>
    <property type="match status" value="1"/>
</dbReference>
<dbReference type="Pfam" id="PF00440">
    <property type="entry name" value="TetR_N"/>
    <property type="match status" value="1"/>
</dbReference>
<dbReference type="InterPro" id="IPR001647">
    <property type="entry name" value="HTH_TetR"/>
</dbReference>
<evidence type="ECO:0000256" key="4">
    <source>
        <dbReference type="PROSITE-ProRule" id="PRU00335"/>
    </source>
</evidence>
<organism evidence="6 7">
    <name type="scientific">Actinomadura geliboluensis</name>
    <dbReference type="NCBI Taxonomy" id="882440"/>
    <lineage>
        <taxon>Bacteria</taxon>
        <taxon>Bacillati</taxon>
        <taxon>Actinomycetota</taxon>
        <taxon>Actinomycetes</taxon>
        <taxon>Streptosporangiales</taxon>
        <taxon>Thermomonosporaceae</taxon>
        <taxon>Actinomadura</taxon>
    </lineage>
</organism>